<organism evidence="2 3">
    <name type="scientific">Caenorhabditis nigoni</name>
    <dbReference type="NCBI Taxonomy" id="1611254"/>
    <lineage>
        <taxon>Eukaryota</taxon>
        <taxon>Metazoa</taxon>
        <taxon>Ecdysozoa</taxon>
        <taxon>Nematoda</taxon>
        <taxon>Chromadorea</taxon>
        <taxon>Rhabditida</taxon>
        <taxon>Rhabditina</taxon>
        <taxon>Rhabditomorpha</taxon>
        <taxon>Rhabditoidea</taxon>
        <taxon>Rhabditidae</taxon>
        <taxon>Peloderinae</taxon>
        <taxon>Caenorhabditis</taxon>
    </lineage>
</organism>
<dbReference type="InterPro" id="IPR002900">
    <property type="entry name" value="DUF38/FTH_CAE_spp"/>
</dbReference>
<proteinExistence type="predicted"/>
<accession>A0A2G5TM62</accession>
<dbReference type="Proteomes" id="UP000230233">
    <property type="component" value="Chromosome V"/>
</dbReference>
<gene>
    <name evidence="2" type="primary">Cnig_chr_V.g20198</name>
    <name evidence="2" type="ORF">B9Z55_020198</name>
</gene>
<dbReference type="AlphaFoldDB" id="A0A2G5TM62"/>
<reference evidence="3" key="1">
    <citation type="submission" date="2017-10" db="EMBL/GenBank/DDBJ databases">
        <title>Rapid genome shrinkage in a self-fertile nematode reveals novel sperm competition proteins.</title>
        <authorList>
            <person name="Yin D."/>
            <person name="Schwarz E.M."/>
            <person name="Thomas C.G."/>
            <person name="Felde R.L."/>
            <person name="Korf I.F."/>
            <person name="Cutter A.D."/>
            <person name="Schartner C.M."/>
            <person name="Ralston E.J."/>
            <person name="Meyer B.J."/>
            <person name="Haag E.S."/>
        </authorList>
    </citation>
    <scope>NUCLEOTIDE SEQUENCE [LARGE SCALE GENOMIC DNA]</scope>
    <source>
        <strain evidence="3">JU1422</strain>
    </source>
</reference>
<keyword evidence="3" id="KW-1185">Reference proteome</keyword>
<protein>
    <recommendedName>
        <fullName evidence="1">DUF38 domain-containing protein</fullName>
    </recommendedName>
</protein>
<dbReference type="EMBL" id="PDUG01000005">
    <property type="protein sequence ID" value="PIC28201.1"/>
    <property type="molecule type" value="Genomic_DNA"/>
</dbReference>
<feature type="domain" description="DUF38" evidence="1">
    <location>
        <begin position="1"/>
        <end position="42"/>
    </location>
</feature>
<sequence>MEQFKKAKHIDIRGLTFINPEDIELFKHLKSFEVIIEDFREEIKLCNFQELQYCVIGWESVFSEISMIFGVYVSEGSTESFNHIRI</sequence>
<evidence type="ECO:0000313" key="2">
    <source>
        <dbReference type="EMBL" id="PIC28201.1"/>
    </source>
</evidence>
<evidence type="ECO:0000259" key="1">
    <source>
        <dbReference type="Pfam" id="PF01827"/>
    </source>
</evidence>
<dbReference type="OrthoDB" id="10424403at2759"/>
<comment type="caution">
    <text evidence="2">The sequence shown here is derived from an EMBL/GenBank/DDBJ whole genome shotgun (WGS) entry which is preliminary data.</text>
</comment>
<name>A0A2G5TM62_9PELO</name>
<evidence type="ECO:0000313" key="3">
    <source>
        <dbReference type="Proteomes" id="UP000230233"/>
    </source>
</evidence>
<dbReference type="Pfam" id="PF01827">
    <property type="entry name" value="FTH"/>
    <property type="match status" value="1"/>
</dbReference>